<sequence>MALSSLLREPALKSMGNGLGNHGSYHSSSNVNKTPCSSTCLPANRRHASLPPQLLSTPAFGGSVFEPQHRYQALPHSIFMNVVSRRESC</sequence>
<accession>R7W2A7</accession>
<dbReference type="AlphaFoldDB" id="R7W2A7"/>
<evidence type="ECO:0000256" key="1">
    <source>
        <dbReference type="SAM" id="MobiDB-lite"/>
    </source>
</evidence>
<feature type="region of interest" description="Disordered" evidence="1">
    <location>
        <begin position="13"/>
        <end position="43"/>
    </location>
</feature>
<protein>
    <submittedName>
        <fullName evidence="2">Uncharacterized protein</fullName>
    </submittedName>
</protein>
<name>R7W2A7_AEGTA</name>
<feature type="compositionally biased region" description="Polar residues" evidence="1">
    <location>
        <begin position="24"/>
        <end position="41"/>
    </location>
</feature>
<proteinExistence type="predicted"/>
<organism evidence="2">
    <name type="scientific">Aegilops tauschii</name>
    <name type="common">Tausch's goatgrass</name>
    <name type="synonym">Aegilops squarrosa</name>
    <dbReference type="NCBI Taxonomy" id="37682"/>
    <lineage>
        <taxon>Eukaryota</taxon>
        <taxon>Viridiplantae</taxon>
        <taxon>Streptophyta</taxon>
        <taxon>Embryophyta</taxon>
        <taxon>Tracheophyta</taxon>
        <taxon>Spermatophyta</taxon>
        <taxon>Magnoliopsida</taxon>
        <taxon>Liliopsida</taxon>
        <taxon>Poales</taxon>
        <taxon>Poaceae</taxon>
        <taxon>BOP clade</taxon>
        <taxon>Pooideae</taxon>
        <taxon>Triticodae</taxon>
        <taxon>Triticeae</taxon>
        <taxon>Triticinae</taxon>
        <taxon>Aegilops</taxon>
    </lineage>
</organism>
<evidence type="ECO:0000313" key="2">
    <source>
        <dbReference type="EnsemblPlants" id="EMT13351"/>
    </source>
</evidence>
<reference evidence="2" key="1">
    <citation type="submission" date="2015-06" db="UniProtKB">
        <authorList>
            <consortium name="EnsemblPlants"/>
        </authorList>
    </citation>
    <scope>IDENTIFICATION</scope>
</reference>
<dbReference type="EnsemblPlants" id="EMT13351">
    <property type="protein sequence ID" value="EMT13351"/>
    <property type="gene ID" value="F775_24205"/>
</dbReference>